<dbReference type="EMBL" id="JABEZY010000005">
    <property type="protein sequence ID" value="MBA0738665.1"/>
    <property type="molecule type" value="Genomic_DNA"/>
</dbReference>
<sequence length="140" mass="16733">MDPKKRPRTGTSFSNPSSWFRSSFNEFFHFETEQEWCNRNFASKQVWESRKIYFAMLESINFSYLLVFQIWGSIDFLKIFLLTYINLVRAFYSNVKIKYDESDDNVIAITSFLMNTPIRLTLNDFENFLHFPSKGNSNEK</sequence>
<name>A0A7J9BRG4_GOSGO</name>
<dbReference type="OrthoDB" id="10384497at2759"/>
<evidence type="ECO:0000313" key="3">
    <source>
        <dbReference type="Proteomes" id="UP000593579"/>
    </source>
</evidence>
<keyword evidence="1" id="KW-0812">Transmembrane</keyword>
<keyword evidence="1" id="KW-0472">Membrane</keyword>
<reference evidence="2 3" key="1">
    <citation type="journal article" date="2019" name="Genome Biol. Evol.">
        <title>Insights into the evolution of the New World diploid cottons (Gossypium, subgenus Houzingenia) based on genome sequencing.</title>
        <authorList>
            <person name="Grover C.E."/>
            <person name="Arick M.A. 2nd"/>
            <person name="Thrash A."/>
            <person name="Conover J.L."/>
            <person name="Sanders W.S."/>
            <person name="Peterson D.G."/>
            <person name="Frelichowski J.E."/>
            <person name="Scheffler J.A."/>
            <person name="Scheffler B.E."/>
            <person name="Wendel J.F."/>
        </authorList>
    </citation>
    <scope>NUCLEOTIDE SEQUENCE [LARGE SCALE GENOMIC DNA]</scope>
    <source>
        <strain evidence="2">5</strain>
        <tissue evidence="2">Leaf</tissue>
    </source>
</reference>
<protein>
    <submittedName>
        <fullName evidence="2">Uncharacterized protein</fullName>
    </submittedName>
</protein>
<keyword evidence="1" id="KW-1133">Transmembrane helix</keyword>
<gene>
    <name evidence="2" type="ORF">Gogos_011996</name>
</gene>
<evidence type="ECO:0000313" key="2">
    <source>
        <dbReference type="EMBL" id="MBA0738665.1"/>
    </source>
</evidence>
<accession>A0A7J9BRG4</accession>
<dbReference type="Proteomes" id="UP000593579">
    <property type="component" value="Unassembled WGS sequence"/>
</dbReference>
<evidence type="ECO:0000256" key="1">
    <source>
        <dbReference type="SAM" id="Phobius"/>
    </source>
</evidence>
<dbReference type="AlphaFoldDB" id="A0A7J9BRG4"/>
<organism evidence="2 3">
    <name type="scientific">Gossypium gossypioides</name>
    <name type="common">Mexican cotton</name>
    <name type="synonym">Selera gossypioides</name>
    <dbReference type="NCBI Taxonomy" id="34282"/>
    <lineage>
        <taxon>Eukaryota</taxon>
        <taxon>Viridiplantae</taxon>
        <taxon>Streptophyta</taxon>
        <taxon>Embryophyta</taxon>
        <taxon>Tracheophyta</taxon>
        <taxon>Spermatophyta</taxon>
        <taxon>Magnoliopsida</taxon>
        <taxon>eudicotyledons</taxon>
        <taxon>Gunneridae</taxon>
        <taxon>Pentapetalae</taxon>
        <taxon>rosids</taxon>
        <taxon>malvids</taxon>
        <taxon>Malvales</taxon>
        <taxon>Malvaceae</taxon>
        <taxon>Malvoideae</taxon>
        <taxon>Gossypium</taxon>
    </lineage>
</organism>
<feature type="transmembrane region" description="Helical" evidence="1">
    <location>
        <begin position="52"/>
        <end position="70"/>
    </location>
</feature>
<comment type="caution">
    <text evidence="2">The sequence shown here is derived from an EMBL/GenBank/DDBJ whole genome shotgun (WGS) entry which is preliminary data.</text>
</comment>
<proteinExistence type="predicted"/>
<keyword evidence="3" id="KW-1185">Reference proteome</keyword>